<gene>
    <name evidence="10" type="ORF">BU24DRAFT_447839</name>
</gene>
<dbReference type="InterPro" id="IPR010140">
    <property type="entry name" value="Histidinol_P_phosphatase_HisJ"/>
</dbReference>
<proteinExistence type="inferred from homology"/>
<evidence type="ECO:0000256" key="4">
    <source>
        <dbReference type="ARBA" id="ARBA00022605"/>
    </source>
</evidence>
<dbReference type="GO" id="GO:0000105">
    <property type="term" value="P:L-histidine biosynthetic process"/>
    <property type="evidence" value="ECO:0007669"/>
    <property type="project" value="UniProtKB-UniRule"/>
</dbReference>
<reference evidence="10" key="1">
    <citation type="journal article" date="2020" name="Stud. Mycol.">
        <title>101 Dothideomycetes genomes: a test case for predicting lifestyles and emergence of pathogens.</title>
        <authorList>
            <person name="Haridas S."/>
            <person name="Albert R."/>
            <person name="Binder M."/>
            <person name="Bloem J."/>
            <person name="Labutti K."/>
            <person name="Salamov A."/>
            <person name="Andreopoulos B."/>
            <person name="Baker S."/>
            <person name="Barry K."/>
            <person name="Bills G."/>
            <person name="Bluhm B."/>
            <person name="Cannon C."/>
            <person name="Castanera R."/>
            <person name="Culley D."/>
            <person name="Daum C."/>
            <person name="Ezra D."/>
            <person name="Gonzalez J."/>
            <person name="Henrissat B."/>
            <person name="Kuo A."/>
            <person name="Liang C."/>
            <person name="Lipzen A."/>
            <person name="Lutzoni F."/>
            <person name="Magnuson J."/>
            <person name="Mondo S."/>
            <person name="Nolan M."/>
            <person name="Ohm R."/>
            <person name="Pangilinan J."/>
            <person name="Park H.-J."/>
            <person name="Ramirez L."/>
            <person name="Alfaro M."/>
            <person name="Sun H."/>
            <person name="Tritt A."/>
            <person name="Yoshinaga Y."/>
            <person name="Zwiers L.-H."/>
            <person name="Turgeon B."/>
            <person name="Goodwin S."/>
            <person name="Spatafora J."/>
            <person name="Crous P."/>
            <person name="Grigoriev I."/>
        </authorList>
    </citation>
    <scope>NUCLEOTIDE SEQUENCE</scope>
    <source>
        <strain evidence="10">CBS 175.79</strain>
    </source>
</reference>
<evidence type="ECO:0000259" key="9">
    <source>
        <dbReference type="Pfam" id="PF02811"/>
    </source>
</evidence>
<dbReference type="FunFam" id="3.20.20.140:FF:000059">
    <property type="entry name" value="Histidinol-phosphatase"/>
    <property type="match status" value="1"/>
</dbReference>
<feature type="domain" description="PHP" evidence="9">
    <location>
        <begin position="5"/>
        <end position="213"/>
    </location>
</feature>
<protein>
    <recommendedName>
        <fullName evidence="3 8">Histidinol-phosphatase</fullName>
        <shortName evidence="8">HolPase</shortName>
        <ecNumber evidence="3 8">3.1.3.15</ecNumber>
    </recommendedName>
</protein>
<sequence>MPFTHHSHSGQFCGHAKNTLEEVVQAAIAKGFHNFSLTEHIPRSIEDFYPEEADVHTEESLENLFKDYTVEAQRIREAYASKIRILFAFESEWIRPSDKDRINSLIKTYQFDFFIGSVHHMHTIPIDFDRATYERARSAAGGTDERLFEDYFDSQYEMLQALTPPLVGHFDLIRLLSDHRDSDFKDMKGVWERIERNLKYVQSYGGILELNSAGLRKGLAEPYPCLPICQTSFTNGRKLQMFLSMGGRFALSDDSHGIEQVGTNYHRLLAFVQRAGIREIYYADRDVPLSARNDTRFPHAGFLPIAVDELRAMPFWTLISQVE</sequence>
<dbReference type="NCBIfam" id="TIGR01856">
    <property type="entry name" value="hisJ_fam"/>
    <property type="match status" value="1"/>
</dbReference>
<dbReference type="UniPathway" id="UPA00031">
    <property type="reaction ID" value="UER00013"/>
</dbReference>
<evidence type="ECO:0000313" key="10">
    <source>
        <dbReference type="EMBL" id="KAF2019309.1"/>
    </source>
</evidence>
<dbReference type="GO" id="GO:0004401">
    <property type="term" value="F:histidinol-phosphatase activity"/>
    <property type="evidence" value="ECO:0007669"/>
    <property type="project" value="UniProtKB-UniRule"/>
</dbReference>
<evidence type="ECO:0000313" key="11">
    <source>
        <dbReference type="Proteomes" id="UP000799778"/>
    </source>
</evidence>
<dbReference type="GeneID" id="54288245"/>
<dbReference type="Pfam" id="PF02811">
    <property type="entry name" value="PHP"/>
    <property type="match status" value="1"/>
</dbReference>
<dbReference type="AlphaFoldDB" id="A0A6A5Y246"/>
<organism evidence="10 11">
    <name type="scientific">Aaosphaeria arxii CBS 175.79</name>
    <dbReference type="NCBI Taxonomy" id="1450172"/>
    <lineage>
        <taxon>Eukaryota</taxon>
        <taxon>Fungi</taxon>
        <taxon>Dikarya</taxon>
        <taxon>Ascomycota</taxon>
        <taxon>Pezizomycotina</taxon>
        <taxon>Dothideomycetes</taxon>
        <taxon>Pleosporomycetidae</taxon>
        <taxon>Pleosporales</taxon>
        <taxon>Pleosporales incertae sedis</taxon>
        <taxon>Aaosphaeria</taxon>
    </lineage>
</organism>
<evidence type="ECO:0000256" key="7">
    <source>
        <dbReference type="ARBA" id="ARBA00049158"/>
    </source>
</evidence>
<keyword evidence="5 8" id="KW-0378">Hydrolase</keyword>
<evidence type="ECO:0000256" key="6">
    <source>
        <dbReference type="ARBA" id="ARBA00023102"/>
    </source>
</evidence>
<dbReference type="GO" id="GO:0005737">
    <property type="term" value="C:cytoplasm"/>
    <property type="evidence" value="ECO:0007669"/>
    <property type="project" value="TreeGrafter"/>
</dbReference>
<evidence type="ECO:0000256" key="2">
    <source>
        <dbReference type="ARBA" id="ARBA00009152"/>
    </source>
</evidence>
<dbReference type="SUPFAM" id="SSF89550">
    <property type="entry name" value="PHP domain-like"/>
    <property type="match status" value="1"/>
</dbReference>
<comment type="catalytic activity">
    <reaction evidence="7 8">
        <text>L-histidinol phosphate + H2O = L-histidinol + phosphate</text>
        <dbReference type="Rhea" id="RHEA:14465"/>
        <dbReference type="ChEBI" id="CHEBI:15377"/>
        <dbReference type="ChEBI" id="CHEBI:43474"/>
        <dbReference type="ChEBI" id="CHEBI:57699"/>
        <dbReference type="ChEBI" id="CHEBI:57980"/>
        <dbReference type="EC" id="3.1.3.15"/>
    </reaction>
</comment>
<evidence type="ECO:0000256" key="3">
    <source>
        <dbReference type="ARBA" id="ARBA00013085"/>
    </source>
</evidence>
<dbReference type="PANTHER" id="PTHR21039:SF0">
    <property type="entry name" value="HISTIDINOL-PHOSPHATASE"/>
    <property type="match status" value="1"/>
</dbReference>
<evidence type="ECO:0000256" key="1">
    <source>
        <dbReference type="ARBA" id="ARBA00004970"/>
    </source>
</evidence>
<keyword evidence="11" id="KW-1185">Reference proteome</keyword>
<keyword evidence="4 8" id="KW-0028">Amino-acid biosynthesis</keyword>
<dbReference type="CDD" id="cd12110">
    <property type="entry name" value="PHP_HisPPase_Hisj_like"/>
    <property type="match status" value="1"/>
</dbReference>
<dbReference type="RefSeq" id="XP_033387648.1">
    <property type="nucleotide sequence ID" value="XM_033530848.1"/>
</dbReference>
<dbReference type="Proteomes" id="UP000799778">
    <property type="component" value="Unassembled WGS sequence"/>
</dbReference>
<dbReference type="InterPro" id="IPR016195">
    <property type="entry name" value="Pol/histidinol_Pase-like"/>
</dbReference>
<dbReference type="OrthoDB" id="5957391at2759"/>
<dbReference type="InterPro" id="IPR004013">
    <property type="entry name" value="PHP_dom"/>
</dbReference>
<dbReference type="EC" id="3.1.3.15" evidence="3 8"/>
<dbReference type="Gene3D" id="3.20.20.140">
    <property type="entry name" value="Metal-dependent hydrolases"/>
    <property type="match status" value="1"/>
</dbReference>
<comment type="similarity">
    <text evidence="2 8">Belongs to the PHP hydrolase family. HisK subfamily.</text>
</comment>
<name>A0A6A5Y246_9PLEO</name>
<comment type="pathway">
    <text evidence="1 8">Amino-acid biosynthesis; L-histidine biosynthesis; L-histidine from 5-phospho-alpha-D-ribose 1-diphosphate: step 8/9.</text>
</comment>
<accession>A0A6A5Y246</accession>
<evidence type="ECO:0000256" key="5">
    <source>
        <dbReference type="ARBA" id="ARBA00022801"/>
    </source>
</evidence>
<dbReference type="PANTHER" id="PTHR21039">
    <property type="entry name" value="HISTIDINOL PHOSPHATASE-RELATED"/>
    <property type="match status" value="1"/>
</dbReference>
<keyword evidence="6 8" id="KW-0368">Histidine biosynthesis</keyword>
<dbReference type="EMBL" id="ML978067">
    <property type="protein sequence ID" value="KAF2019309.1"/>
    <property type="molecule type" value="Genomic_DNA"/>
</dbReference>
<evidence type="ECO:0000256" key="8">
    <source>
        <dbReference type="RuleBase" id="RU366003"/>
    </source>
</evidence>